<dbReference type="EMBL" id="JAEHOC010000008">
    <property type="protein sequence ID" value="KAG2439168.1"/>
    <property type="molecule type" value="Genomic_DNA"/>
</dbReference>
<dbReference type="Proteomes" id="UP000650467">
    <property type="component" value="Unassembled WGS sequence"/>
</dbReference>
<dbReference type="AlphaFoldDB" id="A0A835W6I5"/>
<keyword evidence="1" id="KW-0732">Signal</keyword>
<organism evidence="2 3">
    <name type="scientific">Chlamydomonas incerta</name>
    <dbReference type="NCBI Taxonomy" id="51695"/>
    <lineage>
        <taxon>Eukaryota</taxon>
        <taxon>Viridiplantae</taxon>
        <taxon>Chlorophyta</taxon>
        <taxon>core chlorophytes</taxon>
        <taxon>Chlorophyceae</taxon>
        <taxon>CS clade</taxon>
        <taxon>Chlamydomonadales</taxon>
        <taxon>Chlamydomonadaceae</taxon>
        <taxon>Chlamydomonas</taxon>
    </lineage>
</organism>
<sequence>MNGYTMRQTLRLAVALLPLLLLLVPLAAGQSDKNTTETRTFIFDTTVTTADVPGCSTVWTLRLTAQIVNTDATSGPTRTVSVSGNVRRNNLGCTQPIAQRSIAAGWTVPLSSTGISVFNVWSNASHITLKGVADPLPWSDLTVSSTGNGRATFKIDADCATTQFPPFQSTTTDTANGVKTTTTFSTATCGIFAPAFDVKSLMTLRFSDDVILDWTKDPVVNSLVIQNIYQKVVSMASPNHRRMLRAT</sequence>
<protein>
    <submittedName>
        <fullName evidence="2">Uncharacterized protein</fullName>
    </submittedName>
</protein>
<evidence type="ECO:0000256" key="1">
    <source>
        <dbReference type="SAM" id="SignalP"/>
    </source>
</evidence>
<evidence type="ECO:0000313" key="2">
    <source>
        <dbReference type="EMBL" id="KAG2439168.1"/>
    </source>
</evidence>
<feature type="chain" id="PRO_5032460530" evidence="1">
    <location>
        <begin position="30"/>
        <end position="247"/>
    </location>
</feature>
<dbReference type="OrthoDB" id="543321at2759"/>
<feature type="signal peptide" evidence="1">
    <location>
        <begin position="1"/>
        <end position="29"/>
    </location>
</feature>
<keyword evidence="3" id="KW-1185">Reference proteome</keyword>
<reference evidence="2" key="1">
    <citation type="journal article" date="2020" name="bioRxiv">
        <title>Comparative genomics of Chlamydomonas.</title>
        <authorList>
            <person name="Craig R.J."/>
            <person name="Hasan A.R."/>
            <person name="Ness R.W."/>
            <person name="Keightley P.D."/>
        </authorList>
    </citation>
    <scope>NUCLEOTIDE SEQUENCE</scope>
    <source>
        <strain evidence="2">SAG 7.73</strain>
    </source>
</reference>
<comment type="caution">
    <text evidence="2">The sequence shown here is derived from an EMBL/GenBank/DDBJ whole genome shotgun (WGS) entry which is preliminary data.</text>
</comment>
<proteinExistence type="predicted"/>
<name>A0A835W6I5_CHLIN</name>
<evidence type="ECO:0000313" key="3">
    <source>
        <dbReference type="Proteomes" id="UP000650467"/>
    </source>
</evidence>
<accession>A0A835W6I5</accession>
<gene>
    <name evidence="2" type="ORF">HXX76_004535</name>
</gene>